<reference evidence="1" key="2">
    <citation type="journal article" date="2017" name="J. Med. Entomol.">
        <title>Transcriptome Analysis of the Triatoma infestans (Hemiptera: Reduviidae) Integument.</title>
        <authorList>
            <person name="Calderon-Fernandez G.M."/>
            <person name="Moriconi D.E."/>
            <person name="Dulbecco A.B."/>
            <person name="Juarez M.P."/>
        </authorList>
    </citation>
    <scope>NUCLEOTIDE SEQUENCE</scope>
    <source>
        <strain evidence="1">Int1</strain>
        <tissue evidence="1">Integument</tissue>
    </source>
</reference>
<protein>
    <submittedName>
        <fullName evidence="1">Rna-directed dna polymerase from mobile element jockey</fullName>
    </submittedName>
</protein>
<reference evidence="1" key="1">
    <citation type="submission" date="2016-04" db="EMBL/GenBank/DDBJ databases">
        <authorList>
            <person name="Calderon-Fernandez G.M.Sr."/>
        </authorList>
    </citation>
    <scope>NUCLEOTIDE SEQUENCE</scope>
    <source>
        <strain evidence="1">Int1</strain>
        <tissue evidence="1">Integument</tissue>
    </source>
</reference>
<evidence type="ECO:0000313" key="1">
    <source>
        <dbReference type="EMBL" id="JAS00048.1"/>
    </source>
</evidence>
<name>A0A170YMA4_TRIIF</name>
<organism evidence="1">
    <name type="scientific">Triatoma infestans</name>
    <name type="common">Assassin bug</name>
    <dbReference type="NCBI Taxonomy" id="30076"/>
    <lineage>
        <taxon>Eukaryota</taxon>
        <taxon>Metazoa</taxon>
        <taxon>Ecdysozoa</taxon>
        <taxon>Arthropoda</taxon>
        <taxon>Hexapoda</taxon>
        <taxon>Insecta</taxon>
        <taxon>Pterygota</taxon>
        <taxon>Neoptera</taxon>
        <taxon>Paraneoptera</taxon>
        <taxon>Hemiptera</taxon>
        <taxon>Heteroptera</taxon>
        <taxon>Panheteroptera</taxon>
        <taxon>Cimicomorpha</taxon>
        <taxon>Reduviidae</taxon>
        <taxon>Triatominae</taxon>
        <taxon>Triatoma</taxon>
    </lineage>
</organism>
<sequence length="78" mass="8910">MFLLRKVENSQILKTFILKALALDIQKTFIYLGIPFSSSGKFARFTVHFLSKSSHSIPTVLNILNSIKSDTWQSKIHL</sequence>
<dbReference type="AlphaFoldDB" id="A0A170YMA4"/>
<dbReference type="EMBL" id="GEMB01003162">
    <property type="protein sequence ID" value="JAS00048.1"/>
    <property type="molecule type" value="Transcribed_RNA"/>
</dbReference>
<dbReference type="GO" id="GO:0003964">
    <property type="term" value="F:RNA-directed DNA polymerase activity"/>
    <property type="evidence" value="ECO:0007669"/>
    <property type="project" value="UniProtKB-KW"/>
</dbReference>
<feature type="non-terminal residue" evidence="1">
    <location>
        <position position="78"/>
    </location>
</feature>
<keyword evidence="1" id="KW-0695">RNA-directed DNA polymerase</keyword>
<keyword evidence="1" id="KW-0808">Transferase</keyword>
<keyword evidence="1" id="KW-0548">Nucleotidyltransferase</keyword>
<accession>A0A170YMA4</accession>
<proteinExistence type="predicted"/>